<dbReference type="CDD" id="cd02976">
    <property type="entry name" value="NrdH"/>
    <property type="match status" value="1"/>
</dbReference>
<feature type="non-terminal residue" evidence="2">
    <location>
        <position position="1"/>
    </location>
</feature>
<protein>
    <submittedName>
        <fullName evidence="2">Glutaredoxin</fullName>
    </submittedName>
</protein>
<dbReference type="Gene3D" id="3.40.30.10">
    <property type="entry name" value="Glutaredoxin"/>
    <property type="match status" value="1"/>
</dbReference>
<dbReference type="SUPFAM" id="SSF52833">
    <property type="entry name" value="Thioredoxin-like"/>
    <property type="match status" value="1"/>
</dbReference>
<feature type="domain" description="Glutaredoxin" evidence="1">
    <location>
        <begin position="37"/>
        <end position="83"/>
    </location>
</feature>
<evidence type="ECO:0000313" key="3">
    <source>
        <dbReference type="Proteomes" id="UP000886667"/>
    </source>
</evidence>
<dbReference type="AlphaFoldDB" id="A0A9E4KCB2"/>
<dbReference type="Pfam" id="PF00462">
    <property type="entry name" value="Glutaredoxin"/>
    <property type="match status" value="1"/>
</dbReference>
<comment type="caution">
    <text evidence="2">The sequence shown here is derived from an EMBL/GenBank/DDBJ whole genome shotgun (WGS) entry which is preliminary data.</text>
</comment>
<dbReference type="EMBL" id="JAEPCM010000266">
    <property type="protein sequence ID" value="MCG7946256.1"/>
    <property type="molecule type" value="Genomic_DNA"/>
</dbReference>
<reference evidence="2" key="1">
    <citation type="journal article" date="2021" name="Proc. Natl. Acad. Sci. U.S.A.">
        <title>Global biogeography of chemosynthetic symbionts reveals both localized and globally distributed symbiont groups. .</title>
        <authorList>
            <person name="Osvatic J.T."/>
            <person name="Wilkins L.G.E."/>
            <person name="Leibrecht L."/>
            <person name="Leray M."/>
            <person name="Zauner S."/>
            <person name="Polzin J."/>
            <person name="Camacho Y."/>
            <person name="Gros O."/>
            <person name="van Gils J.A."/>
            <person name="Eisen J.A."/>
            <person name="Petersen J.M."/>
            <person name="Yuen B."/>
        </authorList>
    </citation>
    <scope>NUCLEOTIDE SEQUENCE</scope>
    <source>
        <strain evidence="2">MAGclacostrist064TRANS</strain>
    </source>
</reference>
<dbReference type="Proteomes" id="UP000886667">
    <property type="component" value="Unassembled WGS sequence"/>
</dbReference>
<accession>A0A9E4KCB2</accession>
<organism evidence="2 3">
    <name type="scientific">Candidatus Thiodiazotropha taylori</name>
    <dbReference type="NCBI Taxonomy" id="2792791"/>
    <lineage>
        <taxon>Bacteria</taxon>
        <taxon>Pseudomonadati</taxon>
        <taxon>Pseudomonadota</taxon>
        <taxon>Gammaproteobacteria</taxon>
        <taxon>Chromatiales</taxon>
        <taxon>Sedimenticolaceae</taxon>
        <taxon>Candidatus Thiodiazotropha</taxon>
    </lineage>
</organism>
<evidence type="ECO:0000313" key="2">
    <source>
        <dbReference type="EMBL" id="MCG7946256.1"/>
    </source>
</evidence>
<proteinExistence type="predicted"/>
<name>A0A9E4KCB2_9GAMM</name>
<sequence>EMKYLLLILILFGAYHWYTNNYQEQKGFTGASHDRLIMYSLTTCGYCKRKSKELRSAGVKFVEYYIDKDSNKREELNQKLSNAGYPPRSYGTPIFDAYGYMMLDNPPVSQILALKQKRE</sequence>
<dbReference type="PROSITE" id="PS51354">
    <property type="entry name" value="GLUTAREDOXIN_2"/>
    <property type="match status" value="1"/>
</dbReference>
<evidence type="ECO:0000259" key="1">
    <source>
        <dbReference type="Pfam" id="PF00462"/>
    </source>
</evidence>
<dbReference type="InterPro" id="IPR036249">
    <property type="entry name" value="Thioredoxin-like_sf"/>
</dbReference>
<dbReference type="InterPro" id="IPR002109">
    <property type="entry name" value="Glutaredoxin"/>
</dbReference>
<gene>
    <name evidence="2" type="ORF">JAZ07_07910</name>
</gene>